<protein>
    <submittedName>
        <fullName evidence="1">Uncharacterized protein</fullName>
    </submittedName>
</protein>
<reference evidence="1 2" key="1">
    <citation type="submission" date="2018-11" db="EMBL/GenBank/DDBJ databases">
        <title>Paraburkholderia sp. DHOA04, isolated from soil.</title>
        <authorList>
            <person name="Gao Z.-H."/>
            <person name="Qiu L.-H."/>
            <person name="Fu J.-C."/>
        </authorList>
    </citation>
    <scope>NUCLEOTIDE SEQUENCE [LARGE SCALE GENOMIC DNA]</scope>
    <source>
        <strain evidence="1 2">DHOA04</strain>
    </source>
</reference>
<proteinExistence type="predicted"/>
<evidence type="ECO:0000313" key="2">
    <source>
        <dbReference type="Proteomes" id="UP000272778"/>
    </source>
</evidence>
<organism evidence="1 2">
    <name type="scientific">Paraburkholderia dinghuensis</name>
    <dbReference type="NCBI Taxonomy" id="2305225"/>
    <lineage>
        <taxon>Bacteria</taxon>
        <taxon>Pseudomonadati</taxon>
        <taxon>Pseudomonadota</taxon>
        <taxon>Betaproteobacteria</taxon>
        <taxon>Burkholderiales</taxon>
        <taxon>Burkholderiaceae</taxon>
        <taxon>Paraburkholderia</taxon>
    </lineage>
</organism>
<sequence>MQSDRIVVPYYLVLRTGCPPYVLNADRHVLRREASLLLRAFARARGMSTSIADDSWNDFSGSESISHLERAEVRAYALIHGAESEHQLRLLATL</sequence>
<gene>
    <name evidence="1" type="ORF">D1Y85_04100</name>
</gene>
<comment type="caution">
    <text evidence="1">The sequence shown here is derived from an EMBL/GenBank/DDBJ whole genome shotgun (WGS) entry which is preliminary data.</text>
</comment>
<accession>A0A3N6N3E0</accession>
<dbReference type="OrthoDB" id="9007594at2"/>
<dbReference type="EMBL" id="RQIS01000002">
    <property type="protein sequence ID" value="RQH09055.1"/>
    <property type="molecule type" value="Genomic_DNA"/>
</dbReference>
<evidence type="ECO:0000313" key="1">
    <source>
        <dbReference type="EMBL" id="RQH09055.1"/>
    </source>
</evidence>
<dbReference type="AlphaFoldDB" id="A0A3N6N3E0"/>
<name>A0A3N6N3E0_9BURK</name>
<dbReference type="Proteomes" id="UP000272778">
    <property type="component" value="Unassembled WGS sequence"/>
</dbReference>
<keyword evidence="2" id="KW-1185">Reference proteome</keyword>